<dbReference type="AlphaFoldDB" id="A0A3N4JWP8"/>
<evidence type="ECO:0000256" key="4">
    <source>
        <dbReference type="ARBA" id="ARBA00022777"/>
    </source>
</evidence>
<evidence type="ECO:0000259" key="6">
    <source>
        <dbReference type="PROSITE" id="PS50011"/>
    </source>
</evidence>
<organism evidence="7 8">
    <name type="scientific">Choiromyces venosus 120613-1</name>
    <dbReference type="NCBI Taxonomy" id="1336337"/>
    <lineage>
        <taxon>Eukaryota</taxon>
        <taxon>Fungi</taxon>
        <taxon>Dikarya</taxon>
        <taxon>Ascomycota</taxon>
        <taxon>Pezizomycotina</taxon>
        <taxon>Pezizomycetes</taxon>
        <taxon>Pezizales</taxon>
        <taxon>Tuberaceae</taxon>
        <taxon>Choiromyces</taxon>
    </lineage>
</organism>
<dbReference type="PANTHER" id="PTHR24349">
    <property type="entry name" value="SERINE/THREONINE-PROTEIN KINASE"/>
    <property type="match status" value="1"/>
</dbReference>
<evidence type="ECO:0000313" key="8">
    <source>
        <dbReference type="Proteomes" id="UP000276215"/>
    </source>
</evidence>
<dbReference type="EMBL" id="ML120379">
    <property type="protein sequence ID" value="RPB00561.1"/>
    <property type="molecule type" value="Genomic_DNA"/>
</dbReference>
<reference evidence="7 8" key="1">
    <citation type="journal article" date="2018" name="Nat. Ecol. Evol.">
        <title>Pezizomycetes genomes reveal the molecular basis of ectomycorrhizal truffle lifestyle.</title>
        <authorList>
            <person name="Murat C."/>
            <person name="Payen T."/>
            <person name="Noel B."/>
            <person name="Kuo A."/>
            <person name="Morin E."/>
            <person name="Chen J."/>
            <person name="Kohler A."/>
            <person name="Krizsan K."/>
            <person name="Balestrini R."/>
            <person name="Da Silva C."/>
            <person name="Montanini B."/>
            <person name="Hainaut M."/>
            <person name="Levati E."/>
            <person name="Barry K.W."/>
            <person name="Belfiori B."/>
            <person name="Cichocki N."/>
            <person name="Clum A."/>
            <person name="Dockter R.B."/>
            <person name="Fauchery L."/>
            <person name="Guy J."/>
            <person name="Iotti M."/>
            <person name="Le Tacon F."/>
            <person name="Lindquist E.A."/>
            <person name="Lipzen A."/>
            <person name="Malagnac F."/>
            <person name="Mello A."/>
            <person name="Molinier V."/>
            <person name="Miyauchi S."/>
            <person name="Poulain J."/>
            <person name="Riccioni C."/>
            <person name="Rubini A."/>
            <person name="Sitrit Y."/>
            <person name="Splivallo R."/>
            <person name="Traeger S."/>
            <person name="Wang M."/>
            <person name="Zifcakova L."/>
            <person name="Wipf D."/>
            <person name="Zambonelli A."/>
            <person name="Paolocci F."/>
            <person name="Nowrousian M."/>
            <person name="Ottonello S."/>
            <person name="Baldrian P."/>
            <person name="Spatafora J.W."/>
            <person name="Henrissat B."/>
            <person name="Nagy L.G."/>
            <person name="Aury J.M."/>
            <person name="Wincker P."/>
            <person name="Grigoriev I.V."/>
            <person name="Bonfante P."/>
            <person name="Martin F.M."/>
        </authorList>
    </citation>
    <scope>NUCLEOTIDE SEQUENCE [LARGE SCALE GENOMIC DNA]</scope>
    <source>
        <strain evidence="7 8">120613-1</strain>
    </source>
</reference>
<name>A0A3N4JWP8_9PEZI</name>
<feature type="non-terminal residue" evidence="7">
    <location>
        <position position="322"/>
    </location>
</feature>
<dbReference type="STRING" id="1336337.A0A3N4JWP8"/>
<sequence length="322" mass="36672">MNKDQPGLVELYRLETEFFPNHVRHTNHARGSSSRSERVMEDWSQGEVLGHGGFSVVHRELESRTGRCRAVKTIDKRRLPTLLDCSRELLVMAILAKVSHESLFVTFLGWFEDRDTLYITMEYLEKGDLRRYIGKPLEQETVQKITKQVLECLDAMHRNGIAHRDLKPEVRFNIFVVSMSPVWVKLRDFGISKRIRAQDSTSFRTQVSTRVYAAPEVLGLDSNSETSEYTNAVDIWSLGCVIYELLAGSKLFPTEGVISYYFFGRWIFPEDELRRLSPTTSDSGISLIKSMISLQAGDRPTVLGSLGHTWISSLESNSDGDV</sequence>
<dbReference type="InterPro" id="IPR000719">
    <property type="entry name" value="Prot_kinase_dom"/>
</dbReference>
<dbReference type="InterPro" id="IPR050205">
    <property type="entry name" value="CDPK_Ser/Thr_kinases"/>
</dbReference>
<dbReference type="Gene3D" id="1.10.510.10">
    <property type="entry name" value="Transferase(Phosphotransferase) domain 1"/>
    <property type="match status" value="1"/>
</dbReference>
<evidence type="ECO:0000256" key="5">
    <source>
        <dbReference type="ARBA" id="ARBA00022840"/>
    </source>
</evidence>
<dbReference type="SUPFAM" id="SSF56112">
    <property type="entry name" value="Protein kinase-like (PK-like)"/>
    <property type="match status" value="1"/>
</dbReference>
<dbReference type="Pfam" id="PF00069">
    <property type="entry name" value="Pkinase"/>
    <property type="match status" value="1"/>
</dbReference>
<dbReference type="OrthoDB" id="10252171at2759"/>
<evidence type="ECO:0000256" key="2">
    <source>
        <dbReference type="ARBA" id="ARBA00022679"/>
    </source>
</evidence>
<evidence type="ECO:0000313" key="7">
    <source>
        <dbReference type="EMBL" id="RPB00561.1"/>
    </source>
</evidence>
<keyword evidence="2" id="KW-0808">Transferase</keyword>
<dbReference type="PROSITE" id="PS50011">
    <property type="entry name" value="PROTEIN_KINASE_DOM"/>
    <property type="match status" value="1"/>
</dbReference>
<evidence type="ECO:0000256" key="3">
    <source>
        <dbReference type="ARBA" id="ARBA00022741"/>
    </source>
</evidence>
<dbReference type="InterPro" id="IPR011009">
    <property type="entry name" value="Kinase-like_dom_sf"/>
</dbReference>
<keyword evidence="1" id="KW-0723">Serine/threonine-protein kinase</keyword>
<protein>
    <submittedName>
        <fullName evidence="7">Kinase-like protein</fullName>
    </submittedName>
</protein>
<accession>A0A3N4JWP8</accession>
<dbReference type="GO" id="GO:0005524">
    <property type="term" value="F:ATP binding"/>
    <property type="evidence" value="ECO:0007669"/>
    <property type="project" value="UniProtKB-KW"/>
</dbReference>
<gene>
    <name evidence="7" type="ORF">L873DRAFT_1679892</name>
</gene>
<keyword evidence="3" id="KW-0547">Nucleotide-binding</keyword>
<keyword evidence="5" id="KW-0067">ATP-binding</keyword>
<keyword evidence="8" id="KW-1185">Reference proteome</keyword>
<feature type="domain" description="Protein kinase" evidence="6">
    <location>
        <begin position="43"/>
        <end position="311"/>
    </location>
</feature>
<proteinExistence type="predicted"/>
<dbReference type="Proteomes" id="UP000276215">
    <property type="component" value="Unassembled WGS sequence"/>
</dbReference>
<keyword evidence="4 7" id="KW-0418">Kinase</keyword>
<evidence type="ECO:0000256" key="1">
    <source>
        <dbReference type="ARBA" id="ARBA00022527"/>
    </source>
</evidence>
<dbReference type="GO" id="GO:0004674">
    <property type="term" value="F:protein serine/threonine kinase activity"/>
    <property type="evidence" value="ECO:0007669"/>
    <property type="project" value="UniProtKB-KW"/>
</dbReference>